<evidence type="ECO:0000256" key="6">
    <source>
        <dbReference type="ARBA" id="ARBA00024050"/>
    </source>
</evidence>
<dbReference type="EMBL" id="GCJM01000111">
    <property type="protein sequence ID" value="JAG92767.1"/>
    <property type="molecule type" value="Transcribed_RNA"/>
</dbReference>
<dbReference type="InterPro" id="IPR016179">
    <property type="entry name" value="Insulin-like"/>
</dbReference>
<evidence type="ECO:0000256" key="4">
    <source>
        <dbReference type="ARBA" id="ARBA00022656"/>
    </source>
</evidence>
<evidence type="ECO:0000313" key="9">
    <source>
        <dbReference type="EMBL" id="AOF40165.1"/>
    </source>
</evidence>
<evidence type="ECO:0000256" key="7">
    <source>
        <dbReference type="SAM" id="SignalP"/>
    </source>
</evidence>
<dbReference type="EMBL" id="KX034595">
    <property type="protein sequence ID" value="AOF40165.1"/>
    <property type="molecule type" value="mRNA"/>
</dbReference>
<evidence type="ECO:0000256" key="2">
    <source>
        <dbReference type="ARBA" id="ARBA00022479"/>
    </source>
</evidence>
<dbReference type="Gene3D" id="1.10.100.10">
    <property type="entry name" value="Insulin-like"/>
    <property type="match status" value="1"/>
</dbReference>
<dbReference type="GO" id="GO:0005179">
    <property type="term" value="F:hormone activity"/>
    <property type="evidence" value="ECO:0007669"/>
    <property type="project" value="UniProtKB-KW"/>
</dbReference>
<evidence type="ECO:0000259" key="8">
    <source>
        <dbReference type="Pfam" id="PF00049"/>
    </source>
</evidence>
<dbReference type="AlphaFoldDB" id="A0A0C9SEK9"/>
<feature type="chain" id="PRO_5014019760" evidence="7">
    <location>
        <begin position="25"/>
        <end position="129"/>
    </location>
</feature>
<organism evidence="10">
    <name type="scientific">Conus tribblei</name>
    <name type="common">Tribble's cone</name>
    <name type="synonym">Splinoconus tribblei</name>
    <dbReference type="NCBI Taxonomy" id="101761"/>
    <lineage>
        <taxon>Eukaryota</taxon>
        <taxon>Metazoa</taxon>
        <taxon>Spiralia</taxon>
        <taxon>Lophotrochozoa</taxon>
        <taxon>Mollusca</taxon>
        <taxon>Gastropoda</taxon>
        <taxon>Caenogastropoda</taxon>
        <taxon>Neogastropoda</taxon>
        <taxon>Conoidea</taxon>
        <taxon>Conidae</taxon>
        <taxon>Conus</taxon>
        <taxon>Splinoconus</taxon>
    </lineage>
</organism>
<accession>A0A0C9SEK9</accession>
<dbReference type="EMBL" id="GCVM01000086">
    <property type="protein sequence ID" value="JAI17903.1"/>
    <property type="molecule type" value="Transcribed_RNA"/>
</dbReference>
<comment type="similarity">
    <text evidence="1">Belongs to the insulin family.</text>
</comment>
<evidence type="ECO:0000256" key="1">
    <source>
        <dbReference type="ARBA" id="ARBA00009034"/>
    </source>
</evidence>
<dbReference type="GO" id="GO:0006006">
    <property type="term" value="P:glucose metabolic process"/>
    <property type="evidence" value="ECO:0007669"/>
    <property type="project" value="UniProtKB-KW"/>
</dbReference>
<dbReference type="InterPro" id="IPR022353">
    <property type="entry name" value="Insulin_CS"/>
</dbReference>
<proteinExistence type="evidence at transcript level"/>
<keyword evidence="4" id="KW-0800">Toxin</keyword>
<reference evidence="10" key="1">
    <citation type="journal article" date="2015" name="Mar. Biotechnol.">
        <title>High conopeptide diversity in Conus tribblei revealed through analysis of venom duct transcriptome using two high-throughput sequencing platforms.</title>
        <authorList>
            <person name="Barghi N."/>
            <person name="Concepcion G.P."/>
            <person name="Olivera B.M."/>
            <person name="Lluisma A.O."/>
        </authorList>
    </citation>
    <scope>NUCLEOTIDE SEQUENCE</scope>
    <source>
        <tissue evidence="10">Venom duct</tissue>
    </source>
</reference>
<dbReference type="SUPFAM" id="SSF56994">
    <property type="entry name" value="Insulin-like"/>
    <property type="match status" value="1"/>
</dbReference>
<evidence type="ECO:0000313" key="11">
    <source>
        <dbReference type="EMBL" id="JAI17903.1"/>
    </source>
</evidence>
<protein>
    <submittedName>
        <fullName evidence="10">Ctr_143_TN conopeptide</fullName>
    </submittedName>
    <submittedName>
        <fullName evidence="11">Ctr_Y2_1 conopeptide</fullName>
    </submittedName>
    <submittedName>
        <fullName evidence="9">Insulin</fullName>
    </submittedName>
</protein>
<sequence length="129" mass="14495">MSTSPCFLLVALGLLLYAWQACLGDEHTCDSSSTPHPQGKCGSELSEHREELCEIEESLHGGTDDARKKRGRALPLKKRRRFLLKARAKRNEALPLDRARRGIVCECCKNHCNYEEFTEYCPPVSEGSS</sequence>
<dbReference type="GO" id="GO:0005576">
    <property type="term" value="C:extracellular region"/>
    <property type="evidence" value="ECO:0007669"/>
    <property type="project" value="InterPro"/>
</dbReference>
<dbReference type="Pfam" id="PF00049">
    <property type="entry name" value="Insulin"/>
    <property type="match status" value="1"/>
</dbReference>
<dbReference type="PROSITE" id="PS00262">
    <property type="entry name" value="INSULIN"/>
    <property type="match status" value="1"/>
</dbReference>
<reference evidence="9" key="3">
    <citation type="journal article" date="2016" name="Mol. Biol. Evol.">
        <title>Venom Insulins of Cone Snails Diversify Rapidly and Track Prey Taxa.</title>
        <authorList>
            <person name="Safavi-Hemami H."/>
            <person name="Lu A."/>
            <person name="Li Q."/>
            <person name="Fedosov A.E."/>
            <person name="Biggs J."/>
            <person name="Showers Corneli P."/>
            <person name="Seger J."/>
            <person name="Yandell M."/>
            <person name="Olivera B.M."/>
        </authorList>
    </citation>
    <scope>NUCLEOTIDE SEQUENCE</scope>
    <source>
        <tissue evidence="9">Venom gland</tissue>
    </source>
</reference>
<reference evidence="11" key="2">
    <citation type="submission" date="2015-04" db="EMBL/GenBank/DDBJ databases">
        <authorList>
            <person name="Syromyatnikov M.Y."/>
            <person name="Popov V.N."/>
        </authorList>
    </citation>
    <scope>NUCLEOTIDE SEQUENCE</scope>
    <source>
        <tissue evidence="11">Venom duct</tissue>
    </source>
</reference>
<dbReference type="InterPro" id="IPR036438">
    <property type="entry name" value="Insulin-like_sf"/>
</dbReference>
<evidence type="ECO:0000256" key="3">
    <source>
        <dbReference type="ARBA" id="ARBA00022526"/>
    </source>
</evidence>
<feature type="domain" description="Insulin-like" evidence="8">
    <location>
        <begin position="40"/>
        <end position="121"/>
    </location>
</feature>
<name>A0A0C9SEK9_CONTD</name>
<keyword evidence="5" id="KW-0119">Carbohydrate metabolism</keyword>
<keyword evidence="7" id="KW-0732">Signal</keyword>
<evidence type="ECO:0000313" key="10">
    <source>
        <dbReference type="EMBL" id="JAG92767.1"/>
    </source>
</evidence>
<evidence type="ECO:0000256" key="5">
    <source>
        <dbReference type="ARBA" id="ARBA00023277"/>
    </source>
</evidence>
<keyword evidence="3" id="KW-0313">Glucose metabolism</keyword>
<keyword evidence="2" id="KW-0301">Gamma-carboxyglutamic acid</keyword>
<comment type="subunit">
    <text evidence="6">Heterodimer of A and B chains; disulfide-linked.</text>
</comment>
<feature type="signal peptide" evidence="7">
    <location>
        <begin position="1"/>
        <end position="24"/>
    </location>
</feature>
<dbReference type="PIRSF" id="PIRSF018431">
    <property type="entry name" value="Molluscan_insulin_rel_peptide"/>
    <property type="match status" value="1"/>
</dbReference>
<dbReference type="GO" id="GO:0090729">
    <property type="term" value="F:toxin activity"/>
    <property type="evidence" value="ECO:0007669"/>
    <property type="project" value="UniProtKB-KW"/>
</dbReference>